<reference evidence="2" key="2">
    <citation type="submission" date="2021-08" db="EMBL/GenBank/DDBJ databases">
        <authorList>
            <person name="Gostincar C."/>
            <person name="Sun X."/>
            <person name="Song Z."/>
            <person name="Gunde-Cimerman N."/>
        </authorList>
    </citation>
    <scope>NUCLEOTIDE SEQUENCE</scope>
    <source>
        <strain evidence="2">EXF-9298</strain>
    </source>
</reference>
<proteinExistence type="predicted"/>
<dbReference type="Pfam" id="PF03659">
    <property type="entry name" value="Glyco_hydro_71"/>
    <property type="match status" value="1"/>
</dbReference>
<evidence type="ECO:0000313" key="3">
    <source>
        <dbReference type="Proteomes" id="UP000729357"/>
    </source>
</evidence>
<feature type="region of interest" description="Disordered" evidence="1">
    <location>
        <begin position="479"/>
        <end position="510"/>
    </location>
</feature>
<reference evidence="2" key="1">
    <citation type="journal article" date="2021" name="J Fungi (Basel)">
        <title>Virulence traits and population genomics of the black yeast Aureobasidium melanogenum.</title>
        <authorList>
            <person name="Cernosa A."/>
            <person name="Sun X."/>
            <person name="Gostincar C."/>
            <person name="Fang C."/>
            <person name="Gunde-Cimerman N."/>
            <person name="Song Z."/>
        </authorList>
    </citation>
    <scope>NUCLEOTIDE SEQUENCE</scope>
    <source>
        <strain evidence="2">EXF-9298</strain>
    </source>
</reference>
<dbReference type="Gene3D" id="3.20.20.80">
    <property type="entry name" value="Glycosidases"/>
    <property type="match status" value="1"/>
</dbReference>
<protein>
    <submittedName>
        <fullName evidence="2">Carbohydrate-binding module family 24 protein</fullName>
    </submittedName>
</protein>
<feature type="compositionally biased region" description="Polar residues" evidence="1">
    <location>
        <begin position="479"/>
        <end position="489"/>
    </location>
</feature>
<name>A0A9P8FY15_AURME</name>
<evidence type="ECO:0000256" key="1">
    <source>
        <dbReference type="SAM" id="MobiDB-lite"/>
    </source>
</evidence>
<feature type="compositionally biased region" description="Low complexity" evidence="1">
    <location>
        <begin position="490"/>
        <end position="510"/>
    </location>
</feature>
<dbReference type="AlphaFoldDB" id="A0A9P8FY15"/>
<feature type="non-terminal residue" evidence="2">
    <location>
        <position position="1"/>
    </location>
</feature>
<dbReference type="GO" id="GO:0051118">
    <property type="term" value="F:glucan endo-1,3-alpha-glucosidase activity"/>
    <property type="evidence" value="ECO:0007669"/>
    <property type="project" value="InterPro"/>
</dbReference>
<gene>
    <name evidence="2" type="ORF">KCU98_g5696</name>
</gene>
<accession>A0A9P8FY15</accession>
<dbReference type="EMBL" id="JAHFXS010000537">
    <property type="protein sequence ID" value="KAG9984028.1"/>
    <property type="molecule type" value="Genomic_DNA"/>
</dbReference>
<evidence type="ECO:0000313" key="2">
    <source>
        <dbReference type="EMBL" id="KAG9984028.1"/>
    </source>
</evidence>
<feature type="non-terminal residue" evidence="2">
    <location>
        <position position="688"/>
    </location>
</feature>
<dbReference type="CDD" id="cd11577">
    <property type="entry name" value="GH71"/>
    <property type="match status" value="1"/>
</dbReference>
<keyword evidence="3" id="KW-1185">Reference proteome</keyword>
<organism evidence="2 3">
    <name type="scientific">Aureobasidium melanogenum</name>
    <name type="common">Aureobasidium pullulans var. melanogenum</name>
    <dbReference type="NCBI Taxonomy" id="46634"/>
    <lineage>
        <taxon>Eukaryota</taxon>
        <taxon>Fungi</taxon>
        <taxon>Dikarya</taxon>
        <taxon>Ascomycota</taxon>
        <taxon>Pezizomycotina</taxon>
        <taxon>Dothideomycetes</taxon>
        <taxon>Dothideomycetidae</taxon>
        <taxon>Dothideales</taxon>
        <taxon>Saccotheciaceae</taxon>
        <taxon>Aureobasidium</taxon>
    </lineage>
</organism>
<sequence>AAGIPTWSPTVVLICRSTAYVWQSGRDAQFSADCGRTCQFWPRGEPMDAMLLLPVLVALMSAYHVQAKAVFAHFMVGNVNSWTISDWQRDIRLAQDSHIDAFALNFANNGGYASQIANAFSAANSLGFKLFFSFDYAAQGAFVQQDVISLINQYRSNSAYYKYNGKPLVSTFEGPGSSSDWTAIKSQTGCFFIPDWSSLGAQTAISRGVADGLFSWDAWPSGPNDMTTAPDNSYESALNGKPYMMPVSPWFFTNLPGYGKNWLWRGDDLWFDRWNQVMTVQPDFVEILTWNDWGESHYIAPLDDRQWGLFGSGYGNAPYNYAQDMPHDGWRLFLPYVIDMYKNGKASILTEGLVSWYRRSPGTACASGGTTGNSASQGQQEYPPALVAQDRVFFSALLMSYADVTVTIGSTTQTGTWKNTPSGGSGIYHGSVSFGGRGAVSVKISRNGKLIMQMDGASITDSCTNNIENWNAWVGSASATGSGSRPGSVSTASSTLKTPATAPSSTPTSGTGSFCIAGTGKGNLAGLCSFSCNYGYCPSNACTCIQRGRQINPPAASNTLGFPVAGQDIALYSGLCEFTCSRGYCPSGACTSDPSKAADGDGPFCTGGSGSGNLAGLCSFSCNYGFCPSNACTCNKRGSQISPPATSHTLGFPVAGQNVAQFSGLCDFTCSHGYCPSGACTSDLTKAA</sequence>
<dbReference type="Proteomes" id="UP000729357">
    <property type="component" value="Unassembled WGS sequence"/>
</dbReference>
<dbReference type="InterPro" id="IPR005197">
    <property type="entry name" value="Glyco_hydro_71"/>
</dbReference>
<comment type="caution">
    <text evidence="2">The sequence shown here is derived from an EMBL/GenBank/DDBJ whole genome shotgun (WGS) entry which is preliminary data.</text>
</comment>